<comment type="caution">
    <text evidence="1">The sequence shown here is derived from an EMBL/GenBank/DDBJ whole genome shotgun (WGS) entry which is preliminary data.</text>
</comment>
<protein>
    <submittedName>
        <fullName evidence="1">Uncharacterized protein</fullName>
    </submittedName>
</protein>
<organism evidence="1 2">
    <name type="scientific">Candidatus Roizmanbacteria bacterium CG_4_9_14_0_2_um_filter_36_12</name>
    <dbReference type="NCBI Taxonomy" id="1974837"/>
    <lineage>
        <taxon>Bacteria</taxon>
        <taxon>Candidatus Roizmaniibacteriota</taxon>
    </lineage>
</organism>
<reference evidence="2" key="1">
    <citation type="submission" date="2017-09" db="EMBL/GenBank/DDBJ databases">
        <title>Depth-based differentiation of microbial function through sediment-hosted aquifers and enrichment of novel symbionts in the deep terrestrial subsurface.</title>
        <authorList>
            <person name="Probst A.J."/>
            <person name="Ladd B."/>
            <person name="Jarett J.K."/>
            <person name="Geller-Mcgrath D.E."/>
            <person name="Sieber C.M.K."/>
            <person name="Emerson J.B."/>
            <person name="Anantharaman K."/>
            <person name="Thomas B.C."/>
            <person name="Malmstrom R."/>
            <person name="Stieglmeier M."/>
            <person name="Klingl A."/>
            <person name="Woyke T."/>
            <person name="Ryan C.M."/>
            <person name="Banfield J.F."/>
        </authorList>
    </citation>
    <scope>NUCLEOTIDE SEQUENCE [LARGE SCALE GENOMIC DNA]</scope>
</reference>
<gene>
    <name evidence="1" type="ORF">CO049_02035</name>
</gene>
<dbReference type="AlphaFoldDB" id="A0A2M8F0F4"/>
<feature type="non-terminal residue" evidence="1">
    <location>
        <position position="290"/>
    </location>
</feature>
<dbReference type="Proteomes" id="UP000229777">
    <property type="component" value="Unassembled WGS sequence"/>
</dbReference>
<sequence length="290" mass="33077">MIKNKRPPTPTGTKIYYTGTTGNNFTASETMGIADLPVKVEQPTLHKQSRSALKTFSLLTGRDKTQVSLFEKPRFEEGINPYKESIARNTAIVGNYLIKLWQQENKDGVYTIDNLTKVAEKLNMIPQDLKTYLVYLGGYQYPVITTKDKITKGGKKQRILSTYTTNIFIIKFNSKLKKNETEDSFNKDLRVGTRYLSFIKNRDIDTVEVEPNPALRDDLRGQRLGNILTSDDFFVFALGLTDMAYKLFTFSGSNEPVKKIRLDKLIDSLGLKEQTKRQGKPRILRTIKKA</sequence>
<dbReference type="EMBL" id="PFSA01000034">
    <property type="protein sequence ID" value="PJC32747.1"/>
    <property type="molecule type" value="Genomic_DNA"/>
</dbReference>
<accession>A0A2M8F0F4</accession>
<proteinExistence type="predicted"/>
<name>A0A2M8F0F4_9BACT</name>
<evidence type="ECO:0000313" key="2">
    <source>
        <dbReference type="Proteomes" id="UP000229777"/>
    </source>
</evidence>
<evidence type="ECO:0000313" key="1">
    <source>
        <dbReference type="EMBL" id="PJC32747.1"/>
    </source>
</evidence>